<dbReference type="SUPFAM" id="SSF158472">
    <property type="entry name" value="HAMP domain-like"/>
    <property type="match status" value="1"/>
</dbReference>
<keyword evidence="1" id="KW-1133">Transmembrane helix</keyword>
<dbReference type="InterPro" id="IPR003660">
    <property type="entry name" value="HAMP_dom"/>
</dbReference>
<feature type="transmembrane region" description="Helical" evidence="1">
    <location>
        <begin position="168"/>
        <end position="191"/>
    </location>
</feature>
<dbReference type="GO" id="GO:0007165">
    <property type="term" value="P:signal transduction"/>
    <property type="evidence" value="ECO:0007669"/>
    <property type="project" value="InterPro"/>
</dbReference>
<dbReference type="STRING" id="454136.NIES2119_25635"/>
<dbReference type="Proteomes" id="UP000185860">
    <property type="component" value="Unassembled WGS sequence"/>
</dbReference>
<dbReference type="GO" id="GO:0016020">
    <property type="term" value="C:membrane"/>
    <property type="evidence" value="ECO:0007669"/>
    <property type="project" value="InterPro"/>
</dbReference>
<evidence type="ECO:0000313" key="4">
    <source>
        <dbReference type="Proteomes" id="UP000185860"/>
    </source>
</evidence>
<keyword evidence="1" id="KW-0472">Membrane</keyword>
<keyword evidence="1" id="KW-0812">Transmembrane</keyword>
<reference evidence="3 4" key="1">
    <citation type="submission" date="2016-11" db="EMBL/GenBank/DDBJ databases">
        <title>Draft Genome Sequences of Nine Cyanobacterial Strains from Diverse Habitats.</title>
        <authorList>
            <person name="Zhu T."/>
            <person name="Hou S."/>
            <person name="Lu X."/>
            <person name="Hess W.R."/>
        </authorList>
    </citation>
    <scope>NUCLEOTIDE SEQUENCE [LARGE SCALE GENOMIC DNA]</scope>
    <source>
        <strain evidence="3 4">IAM M-71</strain>
    </source>
</reference>
<name>A0A1U7I891_9CYAN</name>
<evidence type="ECO:0000256" key="1">
    <source>
        <dbReference type="SAM" id="Phobius"/>
    </source>
</evidence>
<dbReference type="CDD" id="cd06225">
    <property type="entry name" value="HAMP"/>
    <property type="match status" value="1"/>
</dbReference>
<dbReference type="PROSITE" id="PS50885">
    <property type="entry name" value="HAMP"/>
    <property type="match status" value="1"/>
</dbReference>
<dbReference type="SMART" id="SM00304">
    <property type="entry name" value="HAMP"/>
    <property type="match status" value="1"/>
</dbReference>
<evidence type="ECO:0000313" key="3">
    <source>
        <dbReference type="EMBL" id="OKH32666.1"/>
    </source>
</evidence>
<feature type="domain" description="HAMP" evidence="2">
    <location>
        <begin position="193"/>
        <end position="245"/>
    </location>
</feature>
<organism evidence="3 4">
    <name type="scientific">[Phormidium ambiguum] IAM M-71</name>
    <dbReference type="NCBI Taxonomy" id="454136"/>
    <lineage>
        <taxon>Bacteria</taxon>
        <taxon>Bacillati</taxon>
        <taxon>Cyanobacteriota</taxon>
        <taxon>Cyanophyceae</taxon>
        <taxon>Oscillatoriophycideae</taxon>
        <taxon>Aerosakkonematales</taxon>
        <taxon>Aerosakkonemataceae</taxon>
        <taxon>Floridanema</taxon>
    </lineage>
</organism>
<dbReference type="AlphaFoldDB" id="A0A1U7I891"/>
<dbReference type="Pfam" id="PF11845">
    <property type="entry name" value="Tll0287-like"/>
    <property type="match status" value="1"/>
</dbReference>
<sequence length="274" mass="31627">MTLSGITFATLISYEAYKQTLSKSLLLLHSLNAVQSYTAKELRPQVQQHLKNKGVLPQIVPSYAANKVFENLRQSDESYNSFSYKYAMLNTNKIQDKADEFERNIIEQFRQTRTVKQLEGFRYINNDYFFYVARPLIIAKSANDHIEIVGTQIVFVPIIKTVQNFGILFARAWGVMAIILLIAILMINFWLRRHIIKSIRKITQVAEAVSTGDMNAEFEKVSDDEIGSLVEAFTRIKMSLAMAIEKFEQYRIKSRNTGNSRKIEPENITPRLRE</sequence>
<dbReference type="InterPro" id="IPR021796">
    <property type="entry name" value="Tll0287-like_dom"/>
</dbReference>
<dbReference type="Pfam" id="PF00672">
    <property type="entry name" value="HAMP"/>
    <property type="match status" value="1"/>
</dbReference>
<evidence type="ECO:0000259" key="2">
    <source>
        <dbReference type="PROSITE" id="PS50885"/>
    </source>
</evidence>
<proteinExistence type="predicted"/>
<protein>
    <recommendedName>
        <fullName evidence="2">HAMP domain-containing protein</fullName>
    </recommendedName>
</protein>
<accession>A0A1U7I891</accession>
<dbReference type="Gene3D" id="6.10.340.10">
    <property type="match status" value="1"/>
</dbReference>
<gene>
    <name evidence="3" type="ORF">NIES2119_25635</name>
</gene>
<dbReference type="EMBL" id="MRCE01000037">
    <property type="protein sequence ID" value="OKH32666.1"/>
    <property type="molecule type" value="Genomic_DNA"/>
</dbReference>
<comment type="caution">
    <text evidence="3">The sequence shown here is derived from an EMBL/GenBank/DDBJ whole genome shotgun (WGS) entry which is preliminary data.</text>
</comment>